<evidence type="ECO:0000313" key="1">
    <source>
        <dbReference type="EMBL" id="KAL1255514.1"/>
    </source>
</evidence>
<dbReference type="Proteomes" id="UP001558613">
    <property type="component" value="Unassembled WGS sequence"/>
</dbReference>
<organism evidence="1 2">
    <name type="scientific">Cirrhinus molitorella</name>
    <name type="common">mud carp</name>
    <dbReference type="NCBI Taxonomy" id="172907"/>
    <lineage>
        <taxon>Eukaryota</taxon>
        <taxon>Metazoa</taxon>
        <taxon>Chordata</taxon>
        <taxon>Craniata</taxon>
        <taxon>Vertebrata</taxon>
        <taxon>Euteleostomi</taxon>
        <taxon>Actinopterygii</taxon>
        <taxon>Neopterygii</taxon>
        <taxon>Teleostei</taxon>
        <taxon>Ostariophysi</taxon>
        <taxon>Cypriniformes</taxon>
        <taxon>Cyprinidae</taxon>
        <taxon>Labeoninae</taxon>
        <taxon>Labeonini</taxon>
        <taxon>Cirrhinus</taxon>
    </lineage>
</organism>
<name>A0ABR3LRJ7_9TELE</name>
<accession>A0ABR3LRJ7</accession>
<evidence type="ECO:0000313" key="2">
    <source>
        <dbReference type="Proteomes" id="UP001558613"/>
    </source>
</evidence>
<proteinExistence type="predicted"/>
<comment type="caution">
    <text evidence="1">The sequence shown here is derived from an EMBL/GenBank/DDBJ whole genome shotgun (WGS) entry which is preliminary data.</text>
</comment>
<reference evidence="1 2" key="1">
    <citation type="submission" date="2023-09" db="EMBL/GenBank/DDBJ databases">
        <authorList>
            <person name="Wang M."/>
        </authorList>
    </citation>
    <scope>NUCLEOTIDE SEQUENCE [LARGE SCALE GENOMIC DNA]</scope>
    <source>
        <strain evidence="1">GT-2023</strain>
        <tissue evidence="1">Liver</tissue>
    </source>
</reference>
<keyword evidence="2" id="KW-1185">Reference proteome</keyword>
<dbReference type="EMBL" id="JAYMGO010000019">
    <property type="protein sequence ID" value="KAL1255514.1"/>
    <property type="molecule type" value="Genomic_DNA"/>
</dbReference>
<sequence>MFRSSHVSVALCSDDSSVTVGSGFGPGAGSAILIDDFDEHRRCTRCEQTLDVGEEALSKTFPGQLRFGGRIRSTMAKVAKASIWEVRVYRQERKVVGVVLETAFPLQ</sequence>
<gene>
    <name evidence="1" type="ORF">QQF64_013575</name>
</gene>
<protein>
    <submittedName>
        <fullName evidence="1">Uncharacterized protein</fullName>
    </submittedName>
</protein>